<dbReference type="PANTHER" id="PTHR23514:SF13">
    <property type="entry name" value="INNER MEMBRANE PROTEIN YBJJ"/>
    <property type="match status" value="1"/>
</dbReference>
<sequence>MPLFNYRFIELIASKTKFKKRFKNLGLSAQHRILLATALFFFGMGFCFASWASRIPDIKTFLNLSEADLGSLLFAIPVGQILAMPFSGKVVTRYGSNKIAIFGLLLYAFFLIIAGFSDTVYSLALSLFFFGFFGNFCNIAVNTQGVVTQQLLNKPIMGSFHGSWSLAGFSGALFGLFMISLHLRPFVHFILVFLIIVLIVLFNGSWLVKSKKVKKEDQTDSASKNSSSFFKISDSNLIWFGIICFCGMASEGIMFDWSGVYFKEIIKAPENLVILGYTSFMITMASGRFLSDYLVVKFGSKKVLIYSGIAISTGLYIAVLLPHLISCTLAFMLVGFGVANVVPIMFNAAGRSEKVAPGIALTIVSSISFLGFLIGPPVIGFIAEATSLKYSFALIGIFGFLIALIVSRLKISF</sequence>
<dbReference type="GO" id="GO:0016020">
    <property type="term" value="C:membrane"/>
    <property type="evidence" value="ECO:0007669"/>
    <property type="project" value="UniProtKB-SubCell"/>
</dbReference>
<dbReference type="InterPro" id="IPR020846">
    <property type="entry name" value="MFS_dom"/>
</dbReference>
<dbReference type="InterPro" id="IPR036259">
    <property type="entry name" value="MFS_trans_sf"/>
</dbReference>
<organism evidence="7 8">
    <name type="scientific">Flavobacterium sediminis</name>
    <dbReference type="NCBI Taxonomy" id="2201181"/>
    <lineage>
        <taxon>Bacteria</taxon>
        <taxon>Pseudomonadati</taxon>
        <taxon>Bacteroidota</taxon>
        <taxon>Flavobacteriia</taxon>
        <taxon>Flavobacteriales</taxon>
        <taxon>Flavobacteriaceae</taxon>
        <taxon>Flavobacterium</taxon>
    </lineage>
</organism>
<evidence type="ECO:0000259" key="6">
    <source>
        <dbReference type="PROSITE" id="PS50850"/>
    </source>
</evidence>
<dbReference type="Pfam" id="PF07690">
    <property type="entry name" value="MFS_1"/>
    <property type="match status" value="1"/>
</dbReference>
<evidence type="ECO:0000256" key="3">
    <source>
        <dbReference type="ARBA" id="ARBA00022989"/>
    </source>
</evidence>
<feature type="transmembrane region" description="Helical" evidence="5">
    <location>
        <begin position="272"/>
        <end position="291"/>
    </location>
</feature>
<feature type="transmembrane region" description="Helical" evidence="5">
    <location>
        <begin position="388"/>
        <end position="407"/>
    </location>
</feature>
<feature type="transmembrane region" description="Helical" evidence="5">
    <location>
        <begin position="99"/>
        <end position="117"/>
    </location>
</feature>
<dbReference type="EMBL" id="CP029463">
    <property type="protein sequence ID" value="AWM14367.1"/>
    <property type="molecule type" value="Genomic_DNA"/>
</dbReference>
<evidence type="ECO:0000256" key="2">
    <source>
        <dbReference type="ARBA" id="ARBA00022692"/>
    </source>
</evidence>
<keyword evidence="3 5" id="KW-1133">Transmembrane helix</keyword>
<dbReference type="CDD" id="cd17393">
    <property type="entry name" value="MFS_MosC_like"/>
    <property type="match status" value="1"/>
</dbReference>
<dbReference type="SUPFAM" id="SSF103473">
    <property type="entry name" value="MFS general substrate transporter"/>
    <property type="match status" value="1"/>
</dbReference>
<dbReference type="PROSITE" id="PS50850">
    <property type="entry name" value="MFS"/>
    <property type="match status" value="1"/>
</dbReference>
<accession>A0A2U8QVZ8</accession>
<feature type="transmembrane region" description="Helical" evidence="5">
    <location>
        <begin position="162"/>
        <end position="180"/>
    </location>
</feature>
<feature type="transmembrane region" description="Helical" evidence="5">
    <location>
        <begin position="72"/>
        <end position="92"/>
    </location>
</feature>
<evidence type="ECO:0000313" key="8">
    <source>
        <dbReference type="Proteomes" id="UP000245429"/>
    </source>
</evidence>
<name>A0A2U8QVZ8_9FLAO</name>
<dbReference type="PANTHER" id="PTHR23514">
    <property type="entry name" value="BYPASS OF STOP CODON PROTEIN 6"/>
    <property type="match status" value="1"/>
</dbReference>
<feature type="transmembrane region" description="Helical" evidence="5">
    <location>
        <begin position="328"/>
        <end position="346"/>
    </location>
</feature>
<feature type="transmembrane region" description="Helical" evidence="5">
    <location>
        <begin position="33"/>
        <end position="52"/>
    </location>
</feature>
<gene>
    <name evidence="7" type="ORF">DI487_11220</name>
</gene>
<comment type="subcellular location">
    <subcellularLocation>
        <location evidence="1">Membrane</location>
        <topology evidence="1">Multi-pass membrane protein</topology>
    </subcellularLocation>
</comment>
<feature type="transmembrane region" description="Helical" evidence="5">
    <location>
        <begin position="303"/>
        <end position="322"/>
    </location>
</feature>
<reference evidence="7 8" key="1">
    <citation type="submission" date="2018-05" db="EMBL/GenBank/DDBJ databases">
        <title>Flavobacterium sp. MEBiC07310.</title>
        <authorList>
            <person name="Baek K."/>
        </authorList>
    </citation>
    <scope>NUCLEOTIDE SEQUENCE [LARGE SCALE GENOMIC DNA]</scope>
    <source>
        <strain evidence="7 8">MEBiC07310</strain>
    </source>
</reference>
<feature type="domain" description="Major facilitator superfamily (MFS) profile" evidence="6">
    <location>
        <begin position="33"/>
        <end position="413"/>
    </location>
</feature>
<evidence type="ECO:0000313" key="7">
    <source>
        <dbReference type="EMBL" id="AWM14367.1"/>
    </source>
</evidence>
<feature type="transmembrane region" description="Helical" evidence="5">
    <location>
        <begin position="237"/>
        <end position="260"/>
    </location>
</feature>
<dbReference type="Gene3D" id="1.20.1250.20">
    <property type="entry name" value="MFS general substrate transporter like domains"/>
    <property type="match status" value="2"/>
</dbReference>
<dbReference type="InterPro" id="IPR011701">
    <property type="entry name" value="MFS"/>
</dbReference>
<evidence type="ECO:0000256" key="1">
    <source>
        <dbReference type="ARBA" id="ARBA00004141"/>
    </source>
</evidence>
<keyword evidence="8" id="KW-1185">Reference proteome</keyword>
<proteinExistence type="predicted"/>
<protein>
    <submittedName>
        <fullName evidence="7">MFS transporter</fullName>
    </submittedName>
</protein>
<dbReference type="Proteomes" id="UP000245429">
    <property type="component" value="Chromosome"/>
</dbReference>
<dbReference type="OrthoDB" id="9809599at2"/>
<dbReference type="GO" id="GO:0022857">
    <property type="term" value="F:transmembrane transporter activity"/>
    <property type="evidence" value="ECO:0007669"/>
    <property type="project" value="InterPro"/>
</dbReference>
<dbReference type="InterPro" id="IPR051788">
    <property type="entry name" value="MFS_Transporter"/>
</dbReference>
<feature type="transmembrane region" description="Helical" evidence="5">
    <location>
        <begin position="358"/>
        <end position="382"/>
    </location>
</feature>
<dbReference type="KEGG" id="fse:DI487_11220"/>
<feature type="transmembrane region" description="Helical" evidence="5">
    <location>
        <begin position="123"/>
        <end position="141"/>
    </location>
</feature>
<keyword evidence="4 5" id="KW-0472">Membrane</keyword>
<evidence type="ECO:0000256" key="5">
    <source>
        <dbReference type="SAM" id="Phobius"/>
    </source>
</evidence>
<keyword evidence="2 5" id="KW-0812">Transmembrane</keyword>
<feature type="transmembrane region" description="Helical" evidence="5">
    <location>
        <begin position="186"/>
        <end position="208"/>
    </location>
</feature>
<evidence type="ECO:0000256" key="4">
    <source>
        <dbReference type="ARBA" id="ARBA00023136"/>
    </source>
</evidence>
<dbReference type="AlphaFoldDB" id="A0A2U8QVZ8"/>
<dbReference type="RefSeq" id="WP_109569727.1">
    <property type="nucleotide sequence ID" value="NZ_CP029463.1"/>
</dbReference>